<dbReference type="PROSITE" id="PS50829">
    <property type="entry name" value="GYF"/>
    <property type="match status" value="1"/>
</dbReference>
<dbReference type="AlphaFoldDB" id="A0A0A8L3H4"/>
<dbReference type="Pfam" id="PF02213">
    <property type="entry name" value="GYF"/>
    <property type="match status" value="1"/>
</dbReference>
<feature type="domain" description="GYF" evidence="3">
    <location>
        <begin position="263"/>
        <end position="321"/>
    </location>
</feature>
<feature type="coiled-coil region" evidence="1">
    <location>
        <begin position="189"/>
        <end position="250"/>
    </location>
</feature>
<evidence type="ECO:0000313" key="4">
    <source>
        <dbReference type="EMBL" id="CDO92773.1"/>
    </source>
</evidence>
<dbReference type="OrthoDB" id="331341at2759"/>
<dbReference type="Proteomes" id="UP000031516">
    <property type="component" value="Unassembled WGS sequence"/>
</dbReference>
<feature type="compositionally biased region" description="Polar residues" evidence="2">
    <location>
        <begin position="7"/>
        <end position="29"/>
    </location>
</feature>
<dbReference type="EMBL" id="CCBQ010000018">
    <property type="protein sequence ID" value="CDO92773.1"/>
    <property type="molecule type" value="Genomic_DNA"/>
</dbReference>
<dbReference type="GO" id="GO:0005682">
    <property type="term" value="C:U5 snRNP"/>
    <property type="evidence" value="ECO:0007669"/>
    <property type="project" value="InterPro"/>
</dbReference>
<dbReference type="PANTHER" id="PTHR13138:SF3">
    <property type="entry name" value="CD2 ANTIGEN CYTOPLASMIC TAIL-BINDING PROTEIN 2"/>
    <property type="match status" value="1"/>
</dbReference>
<comment type="caution">
    <text evidence="4">The sequence shown here is derived from an EMBL/GenBank/DDBJ whole genome shotgun (WGS) entry which is preliminary data.</text>
</comment>
<feature type="region of interest" description="Disordered" evidence="2">
    <location>
        <begin position="1"/>
        <end position="100"/>
    </location>
</feature>
<evidence type="ECO:0000256" key="1">
    <source>
        <dbReference type="SAM" id="Coils"/>
    </source>
</evidence>
<dbReference type="InterPro" id="IPR003169">
    <property type="entry name" value="GYF"/>
</dbReference>
<accession>A0A0A8L3H4</accession>
<evidence type="ECO:0000259" key="3">
    <source>
        <dbReference type="PROSITE" id="PS50829"/>
    </source>
</evidence>
<feature type="compositionally biased region" description="Basic and acidic residues" evidence="2">
    <location>
        <begin position="55"/>
        <end position="65"/>
    </location>
</feature>
<gene>
    <name evidence="4" type="ORF">KLDO_g1084</name>
</gene>
<proteinExistence type="predicted"/>
<evidence type="ECO:0000313" key="5">
    <source>
        <dbReference type="Proteomes" id="UP000031516"/>
    </source>
</evidence>
<dbReference type="SUPFAM" id="SSF55277">
    <property type="entry name" value="GYF domain"/>
    <property type="match status" value="1"/>
</dbReference>
<reference evidence="4 5" key="1">
    <citation type="submission" date="2014-03" db="EMBL/GenBank/DDBJ databases">
        <title>The genome of Kluyveromyces dobzhanskii.</title>
        <authorList>
            <person name="Nystedt B."/>
            <person name="Astrom S."/>
        </authorList>
    </citation>
    <scope>NUCLEOTIDE SEQUENCE [LARGE SCALE GENOMIC DNA]</scope>
    <source>
        <strain evidence="4 5">CBS 2104</strain>
    </source>
</reference>
<name>A0A0A8L3H4_9SACH</name>
<dbReference type="SMART" id="SM00444">
    <property type="entry name" value="GYF"/>
    <property type="match status" value="1"/>
</dbReference>
<organism evidence="4 5">
    <name type="scientific">Kluyveromyces dobzhanskii CBS 2104</name>
    <dbReference type="NCBI Taxonomy" id="1427455"/>
    <lineage>
        <taxon>Eukaryota</taxon>
        <taxon>Fungi</taxon>
        <taxon>Dikarya</taxon>
        <taxon>Ascomycota</taxon>
        <taxon>Saccharomycotina</taxon>
        <taxon>Saccharomycetes</taxon>
        <taxon>Saccharomycetales</taxon>
        <taxon>Saccharomycetaceae</taxon>
        <taxon>Kluyveromyces</taxon>
    </lineage>
</organism>
<dbReference type="PANTHER" id="PTHR13138">
    <property type="entry name" value="PROTEIN LIN1"/>
    <property type="match status" value="1"/>
</dbReference>
<keyword evidence="1" id="KW-0175">Coiled coil</keyword>
<dbReference type="Gene3D" id="3.30.1490.40">
    <property type="match status" value="1"/>
</dbReference>
<evidence type="ECO:0000256" key="2">
    <source>
        <dbReference type="SAM" id="MobiDB-lite"/>
    </source>
</evidence>
<dbReference type="InterPro" id="IPR035445">
    <property type="entry name" value="GYF-like_dom_sf"/>
</dbReference>
<sequence length="321" mass="36776">MADGIINSDSTNRVPGSGNKRNPSVQEYSLSLKDYEDNLDESNDDGINSNDASSDDGKGLEDFMGRKQGSGSPYRENSSSISDDGEENDVHYKEDDEGDDIPIEAFNVDEELKSGAIDRNGNATGKIINDSEDEDQWITDFTSKESIKRAREAHQNVVTEQGKNKKRTLYRLEEALEQLYYFIPRGTTIQQALVSLQQLRKNMQIEDRQHTKYVANAIQTIITLVTVLEQKGIENAMQLKKENVKELYEEENLMGSVINDVEAKDWHFKWFKNMATIHSSFSNYEMQSWKENYFNSDVVVKRLPDTDGSDLWYHIDCIFFM</sequence>
<protein>
    <submittedName>
        <fullName evidence="4">WGS project CCBQ000000000 data, contig MAT</fullName>
    </submittedName>
</protein>
<keyword evidence="5" id="KW-1185">Reference proteome</keyword>
<feature type="compositionally biased region" description="Polar residues" evidence="2">
    <location>
        <begin position="69"/>
        <end position="82"/>
    </location>
</feature>
<dbReference type="InterPro" id="IPR039905">
    <property type="entry name" value="CD2BP2/Lin1"/>
</dbReference>